<sequence length="235" mass="25600">MAHSEDKAAAQNETLADTRVDSFLVREGRAIRPDLHRARFGAGYPALDDAPQHGEWFPRVMVGGAVWRPAPQLRTETTLWVPPTPDPRIHPLTKGPDLALLGTLRAEAQSHGADDALLYGEDGVVHEAANAALVFFDEEGPAMGPANWVLESTTLRATVEAGLMPKPRRAEIRLAEALELQAWCASALHGWTRVTRWIVEGKIVQAAANTADPKNTKTGRINAQLWESAVDVTAR</sequence>
<evidence type="ECO:0000313" key="2">
    <source>
        <dbReference type="Proteomes" id="UP000250197"/>
    </source>
</evidence>
<organism evidence="1 2">
    <name type="scientific">Corynebacterium striatum</name>
    <dbReference type="NCBI Taxonomy" id="43770"/>
    <lineage>
        <taxon>Bacteria</taxon>
        <taxon>Bacillati</taxon>
        <taxon>Actinomycetota</taxon>
        <taxon>Actinomycetes</taxon>
        <taxon>Mycobacteriales</taxon>
        <taxon>Corynebacteriaceae</taxon>
        <taxon>Corynebacterium</taxon>
    </lineage>
</organism>
<dbReference type="EMBL" id="CP021252">
    <property type="protein sequence ID" value="ART21615.1"/>
    <property type="molecule type" value="Genomic_DNA"/>
</dbReference>
<dbReference type="KEGG" id="cstr:CBE89_08945"/>
<proteinExistence type="predicted"/>
<evidence type="ECO:0008006" key="3">
    <source>
        <dbReference type="Google" id="ProtNLM"/>
    </source>
</evidence>
<dbReference type="InterPro" id="IPR036038">
    <property type="entry name" value="Aminotransferase-like"/>
</dbReference>
<dbReference type="InterPro" id="IPR001544">
    <property type="entry name" value="Aminotrans_IV"/>
</dbReference>
<dbReference type="GO" id="GO:0003824">
    <property type="term" value="F:catalytic activity"/>
    <property type="evidence" value="ECO:0007669"/>
    <property type="project" value="InterPro"/>
</dbReference>
<reference evidence="1 2" key="1">
    <citation type="submission" date="2017-05" db="EMBL/GenBank/DDBJ databases">
        <title>Complete genome sequence of Corynebacterium striatum KC-Na-1 isolated from Neophocaena asiaeorientalis in Korea.</title>
        <authorList>
            <person name="Kim J.H."/>
            <person name="Lee K."/>
        </authorList>
    </citation>
    <scope>NUCLEOTIDE SEQUENCE [LARGE SCALE GENOMIC DNA]</scope>
    <source>
        <strain evidence="1 2">KC-Na-01</strain>
    </source>
</reference>
<gene>
    <name evidence="1" type="ORF">CBE89_08945</name>
</gene>
<protein>
    <recommendedName>
        <fullName evidence="3">Aminodeoxychorismate lyase</fullName>
    </recommendedName>
</protein>
<name>A0A2Z2J264_CORST</name>
<dbReference type="AlphaFoldDB" id="A0A2Z2J264"/>
<dbReference type="Pfam" id="PF01063">
    <property type="entry name" value="Aminotran_4"/>
    <property type="match status" value="1"/>
</dbReference>
<dbReference type="InterPro" id="IPR043132">
    <property type="entry name" value="BCAT-like_C"/>
</dbReference>
<accession>A0A2Z2J264</accession>
<evidence type="ECO:0000313" key="1">
    <source>
        <dbReference type="EMBL" id="ART21615.1"/>
    </source>
</evidence>
<dbReference type="Proteomes" id="UP000250197">
    <property type="component" value="Chromosome"/>
</dbReference>
<dbReference type="SUPFAM" id="SSF56752">
    <property type="entry name" value="D-aminoacid aminotransferase-like PLP-dependent enzymes"/>
    <property type="match status" value="1"/>
</dbReference>
<dbReference type="Gene3D" id="3.20.10.10">
    <property type="entry name" value="D-amino Acid Aminotransferase, subunit A, domain 2"/>
    <property type="match status" value="1"/>
</dbReference>
<dbReference type="RefSeq" id="WP_086891686.1">
    <property type="nucleotide sequence ID" value="NZ_CP021252.1"/>
</dbReference>